<evidence type="ECO:0000256" key="5">
    <source>
        <dbReference type="ARBA" id="ARBA00022679"/>
    </source>
</evidence>
<accession>A0A8S9Z6P1</accession>
<comment type="similarity">
    <text evidence="2 9">Belongs to the TRM44 family.</text>
</comment>
<evidence type="ECO:0000313" key="10">
    <source>
        <dbReference type="EMBL" id="KAF7258747.1"/>
    </source>
</evidence>
<keyword evidence="11" id="KW-1185">Reference proteome</keyword>
<evidence type="ECO:0000256" key="1">
    <source>
        <dbReference type="ARBA" id="ARBA00004496"/>
    </source>
</evidence>
<dbReference type="PANTHER" id="PTHR21210:SF0">
    <property type="entry name" value="TRNA (URACIL-O(2)-)-METHYLTRANSFERASE-RELATED"/>
    <property type="match status" value="1"/>
</dbReference>
<evidence type="ECO:0000256" key="9">
    <source>
        <dbReference type="RuleBase" id="RU368004"/>
    </source>
</evidence>
<name>A0A8S9Z6P1_9TREM</name>
<sequence>MSLERFTSTVEVWINKPHVVNRKIFGATVSRAPDGVHWNRVVIPRSPTNFQNFSEQIVQSDSQFHFTSDYLSYIVQFDDGKAISAKVLHSNKACLLTVDWIQTELPRKLNRWFSLSCKTLTPSLCLVDVAVYQVVYNSLKNKHAKYIIQHWCEKTDPLKFIHEDLGIAAYLIVVYGGKLAMYPFISLMSDVAMDCWCTFYSVKGELCEESMDDSKILRDLSIQALLWSGATYGAVEENESTLDAECCPGFPNATWLIGNHSDELTPWLPILAARSGPSCRVFVLPCCPFGLYGKYNSFLHTTSGIETRCDSNTSADVQSRYRLYLAYLRGLFRVCGLSSEIDVLRIPSTKRICLVGRNLLSTDQTLRLSQIADAVAREKQAATVPFFVARGNHEPILNCTRVPGDIKHAVCNMIFAKLLEMEPDSKHLKSKGLFVSPTGFIKTVDGRWWNPGGQLALNQVAMVLEREQLESMKSQNGGLQTLLRNHHQAFQGKLL</sequence>
<dbReference type="Proteomes" id="UP000822476">
    <property type="component" value="Unassembled WGS sequence"/>
</dbReference>
<evidence type="ECO:0000256" key="3">
    <source>
        <dbReference type="ARBA" id="ARBA00022490"/>
    </source>
</evidence>
<organism evidence="10 11">
    <name type="scientific">Paragonimus skrjabini miyazakii</name>
    <dbReference type="NCBI Taxonomy" id="59628"/>
    <lineage>
        <taxon>Eukaryota</taxon>
        <taxon>Metazoa</taxon>
        <taxon>Spiralia</taxon>
        <taxon>Lophotrochozoa</taxon>
        <taxon>Platyhelminthes</taxon>
        <taxon>Trematoda</taxon>
        <taxon>Digenea</taxon>
        <taxon>Plagiorchiida</taxon>
        <taxon>Troglotremata</taxon>
        <taxon>Troglotrematidae</taxon>
        <taxon>Paragonimus</taxon>
    </lineage>
</organism>
<dbReference type="EC" id="2.1.1.211" evidence="9"/>
<reference evidence="10" key="1">
    <citation type="submission" date="2019-07" db="EMBL/GenBank/DDBJ databases">
        <title>Annotation for the trematode Paragonimus miyazaki's.</title>
        <authorList>
            <person name="Choi Y.-J."/>
        </authorList>
    </citation>
    <scope>NUCLEOTIDE SEQUENCE</scope>
    <source>
        <strain evidence="10">Japan</strain>
    </source>
</reference>
<gene>
    <name evidence="10" type="ORF">EG68_04081</name>
</gene>
<comment type="caution">
    <text evidence="10">The sequence shown here is derived from an EMBL/GenBank/DDBJ whole genome shotgun (WGS) entry which is preliminary data.</text>
</comment>
<keyword evidence="5 9" id="KW-0808">Transferase</keyword>
<dbReference type="GO" id="GO:0030488">
    <property type="term" value="P:tRNA methylation"/>
    <property type="evidence" value="ECO:0007669"/>
    <property type="project" value="UniProtKB-UniRule"/>
</dbReference>
<dbReference type="GO" id="GO:0141101">
    <property type="term" value="F:tRNA(Ser) (uridine(44)-2'-O-)-methyltransferase activity"/>
    <property type="evidence" value="ECO:0007669"/>
    <property type="project" value="UniProtKB-EC"/>
</dbReference>
<comment type="catalytic activity">
    <reaction evidence="8 9">
        <text>uridine(44) in tRNA(Ser) + S-adenosyl-L-methionine = 2'-O-methyluridine(44) in tRNA(Ser) + S-adenosyl-L-homocysteine + H(+)</text>
        <dbReference type="Rhea" id="RHEA:43100"/>
        <dbReference type="Rhea" id="RHEA-COMP:10339"/>
        <dbReference type="Rhea" id="RHEA-COMP:10340"/>
        <dbReference type="ChEBI" id="CHEBI:15378"/>
        <dbReference type="ChEBI" id="CHEBI:57856"/>
        <dbReference type="ChEBI" id="CHEBI:59789"/>
        <dbReference type="ChEBI" id="CHEBI:65315"/>
        <dbReference type="ChEBI" id="CHEBI:74478"/>
        <dbReference type="EC" id="2.1.1.211"/>
    </reaction>
</comment>
<keyword evidence="3 9" id="KW-0963">Cytoplasm</keyword>
<dbReference type="EMBL" id="JTDE01001552">
    <property type="protein sequence ID" value="KAF7258747.1"/>
    <property type="molecule type" value="Genomic_DNA"/>
</dbReference>
<dbReference type="PANTHER" id="PTHR21210">
    <property type="entry name" value="TRNA (URACIL-O(2)-)-METHYLTRANSFERASE-RELATED"/>
    <property type="match status" value="1"/>
</dbReference>
<keyword evidence="7 9" id="KW-0819">tRNA processing</keyword>
<comment type="subcellular location">
    <subcellularLocation>
        <location evidence="1 9">Cytoplasm</location>
    </subcellularLocation>
</comment>
<dbReference type="AlphaFoldDB" id="A0A8S9Z6P1"/>
<evidence type="ECO:0000256" key="7">
    <source>
        <dbReference type="ARBA" id="ARBA00022694"/>
    </source>
</evidence>
<evidence type="ECO:0000313" key="11">
    <source>
        <dbReference type="Proteomes" id="UP000822476"/>
    </source>
</evidence>
<comment type="function">
    <text evidence="9">Adenosyl-L-methionine (AdoMet)-dependent tRNA (uracil-O(2)-)-methyltransferase.</text>
</comment>
<dbReference type="InterPro" id="IPR011671">
    <property type="entry name" value="tRNA_uracil_MeTrfase"/>
</dbReference>
<proteinExistence type="inferred from homology"/>
<evidence type="ECO:0000256" key="4">
    <source>
        <dbReference type="ARBA" id="ARBA00022603"/>
    </source>
</evidence>
<evidence type="ECO:0000256" key="6">
    <source>
        <dbReference type="ARBA" id="ARBA00022691"/>
    </source>
</evidence>
<dbReference type="GO" id="GO:0005737">
    <property type="term" value="C:cytoplasm"/>
    <property type="evidence" value="ECO:0007669"/>
    <property type="project" value="UniProtKB-SubCell"/>
</dbReference>
<dbReference type="Pfam" id="PF07757">
    <property type="entry name" value="AdoMet_MTase"/>
    <property type="match status" value="1"/>
</dbReference>
<evidence type="ECO:0000256" key="2">
    <source>
        <dbReference type="ARBA" id="ARBA00009056"/>
    </source>
</evidence>
<evidence type="ECO:0000256" key="8">
    <source>
        <dbReference type="ARBA" id="ARBA00047957"/>
    </source>
</evidence>
<keyword evidence="4 9" id="KW-0489">Methyltransferase</keyword>
<keyword evidence="6 9" id="KW-0949">S-adenosyl-L-methionine</keyword>
<protein>
    <recommendedName>
        <fullName evidence="9">tRNA (uracil-O(2)-)-methyltransferase</fullName>
        <ecNumber evidence="9">2.1.1.211</ecNumber>
    </recommendedName>
</protein>
<dbReference type="OrthoDB" id="10047021at2759"/>